<gene>
    <name evidence="1" type="ORF">F5I99_15890</name>
</gene>
<name>A0A5J6LHR6_9GAMM</name>
<protein>
    <submittedName>
        <fullName evidence="1">Uncharacterized protein</fullName>
    </submittedName>
</protein>
<proteinExistence type="predicted"/>
<organism evidence="1 2">
    <name type="scientific">Nitrincola iocasae</name>
    <dbReference type="NCBI Taxonomy" id="2614693"/>
    <lineage>
        <taxon>Bacteria</taxon>
        <taxon>Pseudomonadati</taxon>
        <taxon>Pseudomonadota</taxon>
        <taxon>Gammaproteobacteria</taxon>
        <taxon>Oceanospirillales</taxon>
        <taxon>Oceanospirillaceae</taxon>
        <taxon>Nitrincola</taxon>
    </lineage>
</organism>
<reference evidence="1 2" key="1">
    <citation type="submission" date="2019-09" db="EMBL/GenBank/DDBJ databases">
        <title>Nitrincola iocasae sp. nov., a bacterium isolated from the sediment collected at a cold seep field in South China Sea.</title>
        <authorList>
            <person name="Zhang H."/>
            <person name="Wang H."/>
            <person name="Li C."/>
        </authorList>
    </citation>
    <scope>NUCLEOTIDE SEQUENCE [LARGE SCALE GENOMIC DNA]</scope>
    <source>
        <strain evidence="1 2">KXZD1103</strain>
    </source>
</reference>
<accession>A0A5J6LHR6</accession>
<dbReference type="KEGG" id="nik:F5I99_15890"/>
<dbReference type="Proteomes" id="UP000325606">
    <property type="component" value="Chromosome"/>
</dbReference>
<evidence type="ECO:0000313" key="2">
    <source>
        <dbReference type="Proteomes" id="UP000325606"/>
    </source>
</evidence>
<keyword evidence="2" id="KW-1185">Reference proteome</keyword>
<evidence type="ECO:0000313" key="1">
    <source>
        <dbReference type="EMBL" id="QEW07852.1"/>
    </source>
</evidence>
<sequence length="106" mass="11974">MENVNSTDETVVLEVEGMTKVQEDDSYATWKINATVVKSFKGKLTSGENIEYFRTVETDLETTQQGSRHLVSFVWKGNHLIIPDVGYHFESSLQLEKHLTAALQSP</sequence>
<dbReference type="EMBL" id="CP044222">
    <property type="protein sequence ID" value="QEW07852.1"/>
    <property type="molecule type" value="Genomic_DNA"/>
</dbReference>
<dbReference type="AlphaFoldDB" id="A0A5J6LHR6"/>